<evidence type="ECO:0000259" key="2">
    <source>
        <dbReference type="Pfam" id="PF12307"/>
    </source>
</evidence>
<feature type="compositionally biased region" description="Low complexity" evidence="1">
    <location>
        <begin position="180"/>
        <end position="197"/>
    </location>
</feature>
<dbReference type="InterPro" id="IPR022081">
    <property type="entry name" value="DUF3631"/>
</dbReference>
<evidence type="ECO:0000313" key="3">
    <source>
        <dbReference type="EMBL" id="XDV64993.1"/>
    </source>
</evidence>
<dbReference type="AlphaFoldDB" id="A0AB39Y4I7"/>
<protein>
    <submittedName>
        <fullName evidence="3">DUF3631 domain-containing protein</fullName>
    </submittedName>
</protein>
<feature type="region of interest" description="Disordered" evidence="1">
    <location>
        <begin position="1"/>
        <end position="23"/>
    </location>
</feature>
<dbReference type="EMBL" id="CP165727">
    <property type="protein sequence ID" value="XDV64993.1"/>
    <property type="molecule type" value="Genomic_DNA"/>
</dbReference>
<evidence type="ECO:0000256" key="1">
    <source>
        <dbReference type="SAM" id="MobiDB-lite"/>
    </source>
</evidence>
<feature type="compositionally biased region" description="Basic residues" evidence="1">
    <location>
        <begin position="223"/>
        <end position="232"/>
    </location>
</feature>
<dbReference type="Pfam" id="PF12307">
    <property type="entry name" value="DUF3631"/>
    <property type="match status" value="1"/>
</dbReference>
<feature type="domain" description="DUF3631" evidence="2">
    <location>
        <begin position="13"/>
        <end position="178"/>
    </location>
</feature>
<reference evidence="3" key="1">
    <citation type="submission" date="2024-08" db="EMBL/GenBank/DDBJ databases">
        <authorList>
            <person name="Yu S.T."/>
        </authorList>
    </citation>
    <scope>NUCLEOTIDE SEQUENCE</scope>
    <source>
        <strain evidence="3">R33</strain>
    </source>
</reference>
<proteinExistence type="predicted"/>
<feature type="region of interest" description="Disordered" evidence="1">
    <location>
        <begin position="171"/>
        <end position="232"/>
    </location>
</feature>
<dbReference type="RefSeq" id="WP_369778171.1">
    <property type="nucleotide sequence ID" value="NZ_CP165727.1"/>
</dbReference>
<name>A0AB39Y4I7_9ACTN</name>
<organism evidence="3">
    <name type="scientific">Streptomyces sp. R33</name>
    <dbReference type="NCBI Taxonomy" id="3238629"/>
    <lineage>
        <taxon>Bacteria</taxon>
        <taxon>Bacillati</taxon>
        <taxon>Actinomycetota</taxon>
        <taxon>Actinomycetes</taxon>
        <taxon>Kitasatosporales</taxon>
        <taxon>Streptomycetaceae</taxon>
        <taxon>Streptomyces</taxon>
    </lineage>
</organism>
<accession>A0AB39Y4I7</accession>
<gene>
    <name evidence="3" type="ORF">AB5J51_19590</name>
</gene>
<sequence>MWGSPHPGGPAGRRRRWRGHERTNRARGDIAALRAVRDRLAAWLRPRGKEAMGLMPVAVPVEDRAADTWEPLVIVADLAGGDWPERARTACRVLTAYEAAQDQDNSLHTRILVDIRRVFAACGNPAALPTRTILGMPNRDEEAPWADVGAQGLCPRHLQLLLKPYDIGSSTRRFPEGIRPRASPAPSSPTPGTGTARPKPRRSPPGPPPSGRRPCPFRSKQVCPRKHTRVVQ</sequence>